<reference evidence="1 2" key="1">
    <citation type="journal article" date="2006" name="Science">
        <title>The genome of black cottonwood, Populus trichocarpa (Torr. &amp; Gray).</title>
        <authorList>
            <person name="Tuskan G.A."/>
            <person name="Difazio S."/>
            <person name="Jansson S."/>
            <person name="Bohlmann J."/>
            <person name="Grigoriev I."/>
            <person name="Hellsten U."/>
            <person name="Putnam N."/>
            <person name="Ralph S."/>
            <person name="Rombauts S."/>
            <person name="Salamov A."/>
            <person name="Schein J."/>
            <person name="Sterck L."/>
            <person name="Aerts A."/>
            <person name="Bhalerao R.R."/>
            <person name="Bhalerao R.P."/>
            <person name="Blaudez D."/>
            <person name="Boerjan W."/>
            <person name="Brun A."/>
            <person name="Brunner A."/>
            <person name="Busov V."/>
            <person name="Campbell M."/>
            <person name="Carlson J."/>
            <person name="Chalot M."/>
            <person name="Chapman J."/>
            <person name="Chen G.L."/>
            <person name="Cooper D."/>
            <person name="Coutinho P.M."/>
            <person name="Couturier J."/>
            <person name="Covert S."/>
            <person name="Cronk Q."/>
            <person name="Cunningham R."/>
            <person name="Davis J."/>
            <person name="Degroeve S."/>
            <person name="Dejardin A."/>
            <person name="Depamphilis C."/>
            <person name="Detter J."/>
            <person name="Dirks B."/>
            <person name="Dubchak I."/>
            <person name="Duplessis S."/>
            <person name="Ehlting J."/>
            <person name="Ellis B."/>
            <person name="Gendler K."/>
            <person name="Goodstein D."/>
            <person name="Gribskov M."/>
            <person name="Grimwood J."/>
            <person name="Groover A."/>
            <person name="Gunter L."/>
            <person name="Hamberger B."/>
            <person name="Heinze B."/>
            <person name="Helariutta Y."/>
            <person name="Henrissat B."/>
            <person name="Holligan D."/>
            <person name="Holt R."/>
            <person name="Huang W."/>
            <person name="Islam-Faridi N."/>
            <person name="Jones S."/>
            <person name="Jones-Rhoades M."/>
            <person name="Jorgensen R."/>
            <person name="Joshi C."/>
            <person name="Kangasjarvi J."/>
            <person name="Karlsson J."/>
            <person name="Kelleher C."/>
            <person name="Kirkpatrick R."/>
            <person name="Kirst M."/>
            <person name="Kohler A."/>
            <person name="Kalluri U."/>
            <person name="Larimer F."/>
            <person name="Leebens-Mack J."/>
            <person name="Leple J.C."/>
            <person name="Locascio P."/>
            <person name="Lou Y."/>
            <person name="Lucas S."/>
            <person name="Martin F."/>
            <person name="Montanini B."/>
            <person name="Napoli C."/>
            <person name="Nelson D.R."/>
            <person name="Nelson C."/>
            <person name="Nieminen K."/>
            <person name="Nilsson O."/>
            <person name="Pereda V."/>
            <person name="Peter G."/>
            <person name="Philippe R."/>
            <person name="Pilate G."/>
            <person name="Poliakov A."/>
            <person name="Razumovskaya J."/>
            <person name="Richardson P."/>
            <person name="Rinaldi C."/>
            <person name="Ritland K."/>
            <person name="Rouze P."/>
            <person name="Ryaboy D."/>
            <person name="Schmutz J."/>
            <person name="Schrader J."/>
            <person name="Segerman B."/>
            <person name="Shin H."/>
            <person name="Siddiqui A."/>
            <person name="Sterky F."/>
            <person name="Terry A."/>
            <person name="Tsai C.J."/>
            <person name="Uberbacher E."/>
            <person name="Unneberg P."/>
            <person name="Vahala J."/>
            <person name="Wall K."/>
            <person name="Wessler S."/>
            <person name="Yang G."/>
            <person name="Yin T."/>
            <person name="Douglas C."/>
            <person name="Marra M."/>
            <person name="Sandberg G."/>
            <person name="Van de Peer Y."/>
            <person name="Rokhsar D."/>
        </authorList>
    </citation>
    <scope>NUCLEOTIDE SEQUENCE [LARGE SCALE GENOMIC DNA]</scope>
    <source>
        <strain evidence="2">cv. Nisqually</strain>
    </source>
</reference>
<organism evidence="1 2">
    <name type="scientific">Populus trichocarpa</name>
    <name type="common">Western balsam poplar</name>
    <name type="synonym">Populus balsamifera subsp. trichocarpa</name>
    <dbReference type="NCBI Taxonomy" id="3694"/>
    <lineage>
        <taxon>Eukaryota</taxon>
        <taxon>Viridiplantae</taxon>
        <taxon>Streptophyta</taxon>
        <taxon>Embryophyta</taxon>
        <taxon>Tracheophyta</taxon>
        <taxon>Spermatophyta</taxon>
        <taxon>Magnoliopsida</taxon>
        <taxon>eudicotyledons</taxon>
        <taxon>Gunneridae</taxon>
        <taxon>Pentapetalae</taxon>
        <taxon>rosids</taxon>
        <taxon>fabids</taxon>
        <taxon>Malpighiales</taxon>
        <taxon>Salicaceae</taxon>
        <taxon>Saliceae</taxon>
        <taxon>Populus</taxon>
    </lineage>
</organism>
<evidence type="ECO:0000313" key="1">
    <source>
        <dbReference type="EMBL" id="PNT17220.1"/>
    </source>
</evidence>
<dbReference type="InParanoid" id="A0A2K1YW18"/>
<dbReference type="AlphaFoldDB" id="A0A2K1YW18"/>
<dbReference type="Proteomes" id="UP000006729">
    <property type="component" value="Chromosome 10"/>
</dbReference>
<name>A0A2K1YW18_POPTR</name>
<keyword evidence="2" id="KW-1185">Reference proteome</keyword>
<proteinExistence type="predicted"/>
<accession>A0A2K1YW18</accession>
<protein>
    <submittedName>
        <fullName evidence="1">Uncharacterized protein</fullName>
    </submittedName>
</protein>
<gene>
    <name evidence="1" type="ORF">POPTR_010G180100</name>
</gene>
<sequence length="75" mass="8478">MVQCLWFSSKPPLHTLNYKVNQVIDMVVNLLSSSFQHGAASCLSFACNNLLRVETQLKPVQPPKYEAVNGFCHRQ</sequence>
<dbReference type="EMBL" id="CM009299">
    <property type="protein sequence ID" value="PNT17220.1"/>
    <property type="molecule type" value="Genomic_DNA"/>
</dbReference>
<evidence type="ECO:0000313" key="2">
    <source>
        <dbReference type="Proteomes" id="UP000006729"/>
    </source>
</evidence>